<evidence type="ECO:0000256" key="2">
    <source>
        <dbReference type="SAM" id="SignalP"/>
    </source>
</evidence>
<dbReference type="InterPro" id="IPR003961">
    <property type="entry name" value="FN3_dom"/>
</dbReference>
<feature type="chain" id="PRO_5045448674" evidence="2">
    <location>
        <begin position="29"/>
        <end position="1068"/>
    </location>
</feature>
<dbReference type="Gene3D" id="2.60.40.10">
    <property type="entry name" value="Immunoglobulins"/>
    <property type="match status" value="2"/>
</dbReference>
<dbReference type="SMART" id="SM00060">
    <property type="entry name" value="FN3"/>
    <property type="match status" value="2"/>
</dbReference>
<gene>
    <name evidence="4" type="ORF">QW060_01390</name>
</gene>
<reference evidence="5" key="1">
    <citation type="journal article" date="2019" name="Int. J. Syst. Evol. Microbiol.">
        <title>The Global Catalogue of Microorganisms (GCM) 10K type strain sequencing project: providing services to taxonomists for standard genome sequencing and annotation.</title>
        <authorList>
            <consortium name="The Broad Institute Genomics Platform"/>
            <consortium name="The Broad Institute Genome Sequencing Center for Infectious Disease"/>
            <person name="Wu L."/>
            <person name="Ma J."/>
        </authorList>
    </citation>
    <scope>NUCLEOTIDE SEQUENCE [LARGE SCALE GENOMIC DNA]</scope>
    <source>
        <strain evidence="5">CECT 7184</strain>
    </source>
</reference>
<evidence type="ECO:0000313" key="5">
    <source>
        <dbReference type="Proteomes" id="UP001242368"/>
    </source>
</evidence>
<dbReference type="EMBL" id="JAUFQU010000001">
    <property type="protein sequence ID" value="MDN3705776.1"/>
    <property type="molecule type" value="Genomic_DNA"/>
</dbReference>
<dbReference type="InterPro" id="IPR036116">
    <property type="entry name" value="FN3_sf"/>
</dbReference>
<dbReference type="PROSITE" id="PS50853">
    <property type="entry name" value="FN3"/>
    <property type="match status" value="2"/>
</dbReference>
<keyword evidence="1 2" id="KW-0732">Signal</keyword>
<organism evidence="4 5">
    <name type="scientific">Paenimyroides ceti</name>
    <dbReference type="NCBI Taxonomy" id="395087"/>
    <lineage>
        <taxon>Bacteria</taxon>
        <taxon>Pseudomonadati</taxon>
        <taxon>Bacteroidota</taxon>
        <taxon>Flavobacteriia</taxon>
        <taxon>Flavobacteriales</taxon>
        <taxon>Flavobacteriaceae</taxon>
        <taxon>Paenimyroides</taxon>
    </lineage>
</organism>
<name>A0ABT8CNN6_9FLAO</name>
<dbReference type="InterPro" id="IPR045474">
    <property type="entry name" value="GEVED"/>
</dbReference>
<feature type="domain" description="Fibronectin type-III" evidence="3">
    <location>
        <begin position="197"/>
        <end position="285"/>
    </location>
</feature>
<evidence type="ECO:0000259" key="3">
    <source>
        <dbReference type="PROSITE" id="PS50853"/>
    </source>
</evidence>
<dbReference type="NCBIfam" id="TIGR04183">
    <property type="entry name" value="Por_Secre_tail"/>
    <property type="match status" value="1"/>
</dbReference>
<keyword evidence="5" id="KW-1185">Reference proteome</keyword>
<sequence length="1068" mass="116696">MKNNYFFNKMHKSVLVIFFLLLTHAFYAQVNYTYGWEIEDDMGGWEDPDFFNWFQIDEGQCAGDYSLVTNLYFWTSESEIYSPNIGSSIGGEIECSFDYKVVDYYDETGVSGNVFNITFAWSNNPSGPWTTFHTINSSNHVVSDDCAVATANFTPGEGNVYIRIKTELADMFGDDDILIYIDDLQITEDVTAITCPTPGGLSVSNATLNAAQLNWTSTGTQFSVEWGESGFTHGNGTLETDVIENNITIEELEEDTMYEFYVKNICDDDDESNWSGPYAFYIGYCISEPTSVDGNGITSLTMRTETFTLNSDTYHDLMDTVVDIDPSLPVNSSVTLNTDDFGFWGYSYDFNIWIDFNKDGIFDNATELVFQGTSDDDSTTTLNTTFDISDQTGLSGEYRLRIGAIESGEQQGPNPCYNDDYGVTVDMIVRFPFNCDTPTDLEVIANVSSAELSWTATGTLYEIEWGPAGFTQGNGTIVSEVANPYILESLDPDTEYDFYVRQLCATAQSEWSASASFTTLCATEEAIVEAQTFCTTINTTDIEVTIIPGQTVQWYSSLNTPSAINAISESGIYYVQTSLGECLSEKVAVEITIIGNTAPNAEATQVFCNAASVNDLLVAPQTGSEIRWYTSATATQALNPSTALINETIYYASYYHIASACESNRVAVQAIITQTPMPITSQTISLCQETPVGQISLNALSGATLNWYATASSQQPLSTATMATTGTYYVTQSIGACESDRVAVTISLYANLQKPNATTQNICGSGTVADLVATGAVNGAEYRWYTSLQSLQPLNVTAALTSGVYYVSQALGGCESTRRSVSVRVIPQTAPVINAFALCGASTVADLYLPTANNISYKWYTSTTATTELTQNTILTTGTYYAERVEYGCISARTAVSVTISDIPSSPTGALQQSFTVNTIGEATIADLIMDQTDIYWYNTYNDARNDHNPLPAETPLVNGKTYYAAIIGSNGCSSLPTAVLVDVTLGMADFDKTQLAYYPNPTTDILNIQYKQTIDSVTVYNLAGQKVLAKTYNSDKIQLDMSSLASGNYLLELRSQNQSQIIKISKK</sequence>
<dbReference type="Pfam" id="PF20009">
    <property type="entry name" value="GEVED"/>
    <property type="match status" value="1"/>
</dbReference>
<dbReference type="InterPro" id="IPR013783">
    <property type="entry name" value="Ig-like_fold"/>
</dbReference>
<protein>
    <submittedName>
        <fullName evidence="4">T9SS type A sorting domain-containing protein</fullName>
    </submittedName>
</protein>
<dbReference type="CDD" id="cd00063">
    <property type="entry name" value="FN3"/>
    <property type="match status" value="2"/>
</dbReference>
<dbReference type="Pfam" id="PF18962">
    <property type="entry name" value="Por_Secre_tail"/>
    <property type="match status" value="1"/>
</dbReference>
<comment type="caution">
    <text evidence="4">The sequence shown here is derived from an EMBL/GenBank/DDBJ whole genome shotgun (WGS) entry which is preliminary data.</text>
</comment>
<dbReference type="Pfam" id="PF19081">
    <property type="entry name" value="Ig_7"/>
    <property type="match status" value="1"/>
</dbReference>
<proteinExistence type="predicted"/>
<accession>A0ABT8CNN6</accession>
<dbReference type="RefSeq" id="WP_290361926.1">
    <property type="nucleotide sequence ID" value="NZ_JAUFQU010000001.1"/>
</dbReference>
<dbReference type="Pfam" id="PF00041">
    <property type="entry name" value="fn3"/>
    <property type="match status" value="2"/>
</dbReference>
<dbReference type="Proteomes" id="UP001242368">
    <property type="component" value="Unassembled WGS sequence"/>
</dbReference>
<evidence type="ECO:0000313" key="4">
    <source>
        <dbReference type="EMBL" id="MDN3705776.1"/>
    </source>
</evidence>
<feature type="signal peptide" evidence="2">
    <location>
        <begin position="1"/>
        <end position="28"/>
    </location>
</feature>
<evidence type="ECO:0000256" key="1">
    <source>
        <dbReference type="ARBA" id="ARBA00022729"/>
    </source>
</evidence>
<dbReference type="InterPro" id="IPR026444">
    <property type="entry name" value="Secre_tail"/>
</dbReference>
<feature type="domain" description="Fibronectin type-III" evidence="3">
    <location>
        <begin position="437"/>
        <end position="522"/>
    </location>
</feature>
<dbReference type="Gene3D" id="2.60.40.3080">
    <property type="match status" value="1"/>
</dbReference>
<dbReference type="InterPro" id="IPR044023">
    <property type="entry name" value="Ig_7"/>
</dbReference>
<dbReference type="SUPFAM" id="SSF49265">
    <property type="entry name" value="Fibronectin type III"/>
    <property type="match status" value="2"/>
</dbReference>